<dbReference type="EMBL" id="JBAFSM010000012">
    <property type="protein sequence ID" value="MEG3437080.1"/>
    <property type="molecule type" value="Genomic_DNA"/>
</dbReference>
<evidence type="ECO:0000313" key="2">
    <source>
        <dbReference type="Proteomes" id="UP001328733"/>
    </source>
</evidence>
<keyword evidence="2" id="KW-1185">Reference proteome</keyword>
<comment type="caution">
    <text evidence="1">The sequence shown here is derived from an EMBL/GenBank/DDBJ whole genome shotgun (WGS) entry which is preliminary data.</text>
</comment>
<proteinExistence type="predicted"/>
<name>A0AAW9QPE6_9CHRO</name>
<dbReference type="RefSeq" id="WP_332864563.1">
    <property type="nucleotide sequence ID" value="NZ_JBAFSM010000012.1"/>
</dbReference>
<reference evidence="1 2" key="1">
    <citation type="submission" date="2024-01" db="EMBL/GenBank/DDBJ databases">
        <title>Genomic insights into the taxonomy and metabolism of the cyanobacterium Pannus brasiliensis CCIBt3594.</title>
        <authorList>
            <person name="Machado M."/>
            <person name="Botero N.B."/>
            <person name="Andreote A.P.D."/>
            <person name="Feitosa A.M.T."/>
            <person name="Popin R."/>
            <person name="Sivonen K."/>
            <person name="Fiore M.F."/>
        </authorList>
    </citation>
    <scope>NUCLEOTIDE SEQUENCE [LARGE SCALE GENOMIC DNA]</scope>
    <source>
        <strain evidence="1 2">CCIBt3594</strain>
    </source>
</reference>
<organism evidence="1 2">
    <name type="scientific">Pannus brasiliensis CCIBt3594</name>
    <dbReference type="NCBI Taxonomy" id="1427578"/>
    <lineage>
        <taxon>Bacteria</taxon>
        <taxon>Bacillati</taxon>
        <taxon>Cyanobacteriota</taxon>
        <taxon>Cyanophyceae</taxon>
        <taxon>Oscillatoriophycideae</taxon>
        <taxon>Chroococcales</taxon>
        <taxon>Microcystaceae</taxon>
        <taxon>Pannus</taxon>
    </lineage>
</organism>
<dbReference type="Proteomes" id="UP001328733">
    <property type="component" value="Unassembled WGS sequence"/>
</dbReference>
<evidence type="ECO:0000313" key="1">
    <source>
        <dbReference type="EMBL" id="MEG3437080.1"/>
    </source>
</evidence>
<sequence length="234" mass="24390">MSSNLFTRAGSALLLTLLIGSMSGNLPVLARSNYGRYSQNRVIVSQSVIPTGTTIPVSYPKADKILLSKTDVVPLTLIVNSNIRDRDGSVIIPAGSEVVGKLEPVGRGVQFIAEEVRISGNRSFPIDATSRVVTRTETIRKGANTQDILMGTAAGAGAAALIAGVTGDRRIEVLDVLAGAAVGTLAGWGLPTAGVLGGSSAQLYSVNPDRDLNLTLQSDLTLARNNDRGSSAYR</sequence>
<dbReference type="AlphaFoldDB" id="A0AAW9QPE6"/>
<gene>
    <name evidence="1" type="ORF">V0288_08110</name>
</gene>
<accession>A0AAW9QPE6</accession>
<protein>
    <submittedName>
        <fullName evidence="1">Uncharacterized protein</fullName>
    </submittedName>
</protein>